<organism evidence="1 2">
    <name type="scientific">Pseudomonas paraeruginosa</name>
    <dbReference type="NCBI Taxonomy" id="2994495"/>
    <lineage>
        <taxon>Bacteria</taxon>
        <taxon>Pseudomonadati</taxon>
        <taxon>Pseudomonadota</taxon>
        <taxon>Gammaproteobacteria</taxon>
        <taxon>Pseudomonadales</taxon>
        <taxon>Pseudomonadaceae</taxon>
        <taxon>Pseudomonas</taxon>
    </lineage>
</organism>
<proteinExistence type="predicted"/>
<keyword evidence="2" id="KW-1185">Reference proteome</keyword>
<dbReference type="RefSeq" id="WP_105446641.1">
    <property type="nucleotide sequence ID" value="NZ_CP027167.1"/>
</dbReference>
<sequence>MPDFFELSAGDQGDVLETAAQTLGRPAYVLEKDIYVVWVLGRIFSAPIGDHITFKGGTSLSKVYRLIDRFSEDLDLTYDVRQMLQRAESEIPESSSQARRWTEEVRKQLPIWIEQVVAPLLEEAIAAAGIKLDLQQEGDKLYLHYPPRTPASSYIQPRVLLEFGARSTGEPHSRHPVTCDLVQAGLEGVSFPEANPVVMDVARTFWEKATAAHVYCMQEHLKSERFARHWHDLVSIANNPEFAAVVSQRDIARNVAEHKSWFFREKAADSSVVNYHQAVAGNLLLVPTGRALSNLEEDYLSMIAGGMFETTPPSFTDLISACTELEKRLNAAADNKS</sequence>
<evidence type="ECO:0000313" key="1">
    <source>
        <dbReference type="EMBL" id="AVK02480.1"/>
    </source>
</evidence>
<keyword evidence="1" id="KW-0614">Plasmid</keyword>
<dbReference type="Gene3D" id="3.10.450.620">
    <property type="entry name" value="JHP933, nucleotidyltransferase-like core domain"/>
    <property type="match status" value="1"/>
</dbReference>
<gene>
    <name evidence="1" type="ORF">CSB93_7016</name>
</gene>
<accession>A0A2R3IKM0</accession>
<evidence type="ECO:0008006" key="3">
    <source>
        <dbReference type="Google" id="ProtNLM"/>
    </source>
</evidence>
<dbReference type="Proteomes" id="UP000238390">
    <property type="component" value="Plasmid unnamed3"/>
</dbReference>
<geneLocation type="plasmid" evidence="1 2">
    <name>unnamed3</name>
</geneLocation>
<evidence type="ECO:0000313" key="2">
    <source>
        <dbReference type="Proteomes" id="UP000238390"/>
    </source>
</evidence>
<name>A0A2R3IKM0_9PSED</name>
<reference evidence="1 2" key="1">
    <citation type="submission" date="2018-02" db="EMBL/GenBank/DDBJ databases">
        <title>FDA/CDC Antimicrobial Resistant Isolate Bank Genome Sequencing.</title>
        <authorList>
            <person name="Benahmed F.H."/>
            <person name="Lutgring J.D."/>
            <person name="Yoo B."/>
            <person name="Machado M."/>
            <person name="Brown A."/>
            <person name="McAllister G."/>
            <person name="Perry A."/>
            <person name="Halpin A.L."/>
            <person name="Vavikolanu K."/>
            <person name="Ott S."/>
            <person name="Zhao X."/>
            <person name="Tallon L.J."/>
            <person name="Sadzewicz L."/>
            <person name="Aluvathingal J."/>
            <person name="Nadendla S."/>
            <person name="Voskania-kordi A."/>
            <person name="Simonyan V."/>
            <person name="Patel J."/>
            <person name="Shawar R.M."/>
        </authorList>
    </citation>
    <scope>NUCLEOTIDE SEQUENCE [LARGE SCALE GENOMIC DNA]</scope>
    <source>
        <strain evidence="1 2">AR_0356</strain>
        <plasmid evidence="1 2">unnamed3</plasmid>
    </source>
</reference>
<protein>
    <recommendedName>
        <fullName evidence="3">Nucleotidyl transferase AbiEii/AbiGii toxin family protein</fullName>
    </recommendedName>
</protein>
<dbReference type="Pfam" id="PF08843">
    <property type="entry name" value="AbiEii"/>
    <property type="match status" value="1"/>
</dbReference>
<dbReference type="EMBL" id="CP027167">
    <property type="protein sequence ID" value="AVK02480.1"/>
    <property type="molecule type" value="Genomic_DNA"/>
</dbReference>
<dbReference type="InterPro" id="IPR014942">
    <property type="entry name" value="AbiEii"/>
</dbReference>
<dbReference type="AlphaFoldDB" id="A0A2R3IKM0"/>